<dbReference type="Pfam" id="PF05216">
    <property type="entry name" value="UNC-50"/>
    <property type="match status" value="1"/>
</dbReference>
<dbReference type="InterPro" id="IPR007881">
    <property type="entry name" value="UNC-50"/>
</dbReference>
<feature type="transmembrane region" description="Helical" evidence="6">
    <location>
        <begin position="18"/>
        <end position="37"/>
    </location>
</feature>
<keyword evidence="3 6" id="KW-0812">Transmembrane</keyword>
<organism evidence="7 8">
    <name type="scientific">Tetraparma gracilis</name>
    <dbReference type="NCBI Taxonomy" id="2962635"/>
    <lineage>
        <taxon>Eukaryota</taxon>
        <taxon>Sar</taxon>
        <taxon>Stramenopiles</taxon>
        <taxon>Ochrophyta</taxon>
        <taxon>Bolidophyceae</taxon>
        <taxon>Parmales</taxon>
        <taxon>Triparmaceae</taxon>
        <taxon>Tetraparma</taxon>
    </lineage>
</organism>
<evidence type="ECO:0000256" key="5">
    <source>
        <dbReference type="ARBA" id="ARBA00023136"/>
    </source>
</evidence>
<evidence type="ECO:0008006" key="9">
    <source>
        <dbReference type="Google" id="ProtNLM"/>
    </source>
</evidence>
<evidence type="ECO:0000256" key="4">
    <source>
        <dbReference type="ARBA" id="ARBA00022989"/>
    </source>
</evidence>
<feature type="non-terminal residue" evidence="7">
    <location>
        <position position="1"/>
    </location>
</feature>
<feature type="transmembrane region" description="Helical" evidence="6">
    <location>
        <begin position="49"/>
        <end position="66"/>
    </location>
</feature>
<proteinExistence type="inferred from homology"/>
<dbReference type="PANTHER" id="PTHR12841:SF6">
    <property type="entry name" value="PROTEIN UNC-50 HOMOLOG"/>
    <property type="match status" value="1"/>
</dbReference>
<sequence>SPPSTPPRYAFDIHCNSFLPLFLYLGPVQFFLLPLLLSRSFLASLLANLLYSLAFSHYCYITHLGYRALPFLENTEVFLYPVIAAGGLFVAGIVLWPIGLSVNAAHICAYLLF</sequence>
<keyword evidence="5 6" id="KW-0472">Membrane</keyword>
<dbReference type="EMBL" id="BRYB01004237">
    <property type="protein sequence ID" value="GMI27802.1"/>
    <property type="molecule type" value="Genomic_DNA"/>
</dbReference>
<evidence type="ECO:0000256" key="3">
    <source>
        <dbReference type="ARBA" id="ARBA00022692"/>
    </source>
</evidence>
<evidence type="ECO:0000313" key="8">
    <source>
        <dbReference type="Proteomes" id="UP001165060"/>
    </source>
</evidence>
<keyword evidence="8" id="KW-1185">Reference proteome</keyword>
<evidence type="ECO:0000256" key="2">
    <source>
        <dbReference type="ARBA" id="ARBA00006293"/>
    </source>
</evidence>
<accession>A0ABQ6ML24</accession>
<evidence type="ECO:0000313" key="7">
    <source>
        <dbReference type="EMBL" id="GMI27802.1"/>
    </source>
</evidence>
<dbReference type="PANTHER" id="PTHR12841">
    <property type="entry name" value="PROTEIN UNC-50 HOMOLOG"/>
    <property type="match status" value="1"/>
</dbReference>
<reference evidence="7 8" key="1">
    <citation type="journal article" date="2023" name="Commun. Biol.">
        <title>Genome analysis of Parmales, the sister group of diatoms, reveals the evolutionary specialization of diatoms from phago-mixotrophs to photoautotrophs.</title>
        <authorList>
            <person name="Ban H."/>
            <person name="Sato S."/>
            <person name="Yoshikawa S."/>
            <person name="Yamada K."/>
            <person name="Nakamura Y."/>
            <person name="Ichinomiya M."/>
            <person name="Sato N."/>
            <person name="Blanc-Mathieu R."/>
            <person name="Endo H."/>
            <person name="Kuwata A."/>
            <person name="Ogata H."/>
        </authorList>
    </citation>
    <scope>NUCLEOTIDE SEQUENCE [LARGE SCALE GENOMIC DNA]</scope>
</reference>
<comment type="caution">
    <text evidence="7">The sequence shown here is derived from an EMBL/GenBank/DDBJ whole genome shotgun (WGS) entry which is preliminary data.</text>
</comment>
<protein>
    <recommendedName>
        <fullName evidence="9">UNC-50-like protein</fullName>
    </recommendedName>
</protein>
<dbReference type="Proteomes" id="UP001165060">
    <property type="component" value="Unassembled WGS sequence"/>
</dbReference>
<evidence type="ECO:0000256" key="6">
    <source>
        <dbReference type="SAM" id="Phobius"/>
    </source>
</evidence>
<name>A0ABQ6ML24_9STRA</name>
<feature type="transmembrane region" description="Helical" evidence="6">
    <location>
        <begin position="78"/>
        <end position="98"/>
    </location>
</feature>
<comment type="similarity">
    <text evidence="2">Belongs to the unc-50 family.</text>
</comment>
<comment type="subcellular location">
    <subcellularLocation>
        <location evidence="1">Membrane</location>
        <topology evidence="1">Multi-pass membrane protein</topology>
    </subcellularLocation>
</comment>
<evidence type="ECO:0000256" key="1">
    <source>
        <dbReference type="ARBA" id="ARBA00004141"/>
    </source>
</evidence>
<keyword evidence="4 6" id="KW-1133">Transmembrane helix</keyword>
<gene>
    <name evidence="7" type="ORF">TeGR_g13652</name>
</gene>